<dbReference type="PANTHER" id="PTHR47990">
    <property type="entry name" value="2-OXOGLUTARATE (2OG) AND FE(II)-DEPENDENT OXYGENASE SUPERFAMILY PROTEIN-RELATED"/>
    <property type="match status" value="1"/>
</dbReference>
<dbReference type="GO" id="GO:0051213">
    <property type="term" value="F:dioxygenase activity"/>
    <property type="evidence" value="ECO:0007669"/>
    <property type="project" value="UniProtKB-KW"/>
</dbReference>
<keyword evidence="13" id="KW-0223">Dioxygenase</keyword>
<keyword evidence="11" id="KW-0560">Oxidoreductase</keyword>
<dbReference type="AlphaFoldDB" id="A0A840C9Q1"/>
<comment type="caution">
    <text evidence="13">The sequence shown here is derived from an EMBL/GenBank/DDBJ whole genome shotgun (WGS) entry which is preliminary data.</text>
</comment>
<evidence type="ECO:0000256" key="8">
    <source>
        <dbReference type="ARBA" id="ARBA00031282"/>
    </source>
</evidence>
<comment type="similarity">
    <text evidence="11">Belongs to the iron/ascorbate-dependent oxidoreductase family.</text>
</comment>
<dbReference type="PROSITE" id="PS51471">
    <property type="entry name" value="FE2OG_OXY"/>
    <property type="match status" value="1"/>
</dbReference>
<dbReference type="Gene3D" id="2.60.120.330">
    <property type="entry name" value="B-lactam Antibiotic, Isopenicillin N Synthase, Chain"/>
    <property type="match status" value="1"/>
</dbReference>
<dbReference type="SUPFAM" id="SSF51197">
    <property type="entry name" value="Clavaminate synthase-like"/>
    <property type="match status" value="1"/>
</dbReference>
<dbReference type="PRINTS" id="PR00682">
    <property type="entry name" value="IPNSYNTHASE"/>
</dbReference>
<protein>
    <recommendedName>
        <fullName evidence="5">2-oxoglutarate-dependent ethylene/succinate-forming enzyme</fullName>
        <ecNumber evidence="4">1.13.12.19</ecNumber>
        <ecNumber evidence="3">1.14.20.7</ecNumber>
    </recommendedName>
    <alternativeName>
        <fullName evidence="7">2-oxoglutarate dioxygenase (ethylene-forming)</fullName>
    </alternativeName>
    <alternativeName>
        <fullName evidence="8">2-oxoglutarate/L-arginine monooxygenase/decarboxylase (succinate-forming)</fullName>
    </alternativeName>
</protein>
<dbReference type="Proteomes" id="UP000585681">
    <property type="component" value="Unassembled WGS sequence"/>
</dbReference>
<name>A0A840C9Q1_9RHOB</name>
<dbReference type="InterPro" id="IPR026992">
    <property type="entry name" value="DIOX_N"/>
</dbReference>
<evidence type="ECO:0000256" key="1">
    <source>
        <dbReference type="ARBA" id="ARBA00001954"/>
    </source>
</evidence>
<evidence type="ECO:0000256" key="3">
    <source>
        <dbReference type="ARBA" id="ARBA00012293"/>
    </source>
</evidence>
<dbReference type="Pfam" id="PF14226">
    <property type="entry name" value="DIOX_N"/>
    <property type="match status" value="1"/>
</dbReference>
<dbReference type="RefSeq" id="WP_054538548.1">
    <property type="nucleotide sequence ID" value="NZ_JACIEQ010000001.1"/>
</dbReference>
<dbReference type="InterPro" id="IPR005123">
    <property type="entry name" value="Oxoglu/Fe-dep_dioxygenase_dom"/>
</dbReference>
<dbReference type="GO" id="GO:0009693">
    <property type="term" value="P:ethylene biosynthetic process"/>
    <property type="evidence" value="ECO:0007669"/>
    <property type="project" value="UniProtKB-KW"/>
</dbReference>
<evidence type="ECO:0000256" key="4">
    <source>
        <dbReference type="ARBA" id="ARBA00012531"/>
    </source>
</evidence>
<keyword evidence="14" id="KW-1185">Reference proteome</keyword>
<dbReference type="GO" id="GO:0046872">
    <property type="term" value="F:metal ion binding"/>
    <property type="evidence" value="ECO:0007669"/>
    <property type="project" value="UniProtKB-KW"/>
</dbReference>
<comment type="catalytic activity">
    <reaction evidence="9">
        <text>2-oxoglutarate + O2 + 2 H(+) = ethene + 3 CO2 + H2O</text>
        <dbReference type="Rhea" id="RHEA:31523"/>
        <dbReference type="ChEBI" id="CHEBI:15377"/>
        <dbReference type="ChEBI" id="CHEBI:15378"/>
        <dbReference type="ChEBI" id="CHEBI:15379"/>
        <dbReference type="ChEBI" id="CHEBI:16526"/>
        <dbReference type="ChEBI" id="CHEBI:16810"/>
        <dbReference type="ChEBI" id="CHEBI:18153"/>
        <dbReference type="EC" id="1.13.12.19"/>
    </reaction>
</comment>
<dbReference type="EC" id="1.14.20.7" evidence="3"/>
<dbReference type="InterPro" id="IPR044861">
    <property type="entry name" value="IPNS-like_FE2OG_OXY"/>
</dbReference>
<dbReference type="InterPro" id="IPR050231">
    <property type="entry name" value="Iron_ascorbate_oxido_reductase"/>
</dbReference>
<evidence type="ECO:0000256" key="7">
    <source>
        <dbReference type="ARBA" id="ARBA00031011"/>
    </source>
</evidence>
<evidence type="ECO:0000259" key="12">
    <source>
        <dbReference type="PROSITE" id="PS51471"/>
    </source>
</evidence>
<dbReference type="EMBL" id="JACIEQ010000001">
    <property type="protein sequence ID" value="MBB4020288.1"/>
    <property type="molecule type" value="Genomic_DNA"/>
</dbReference>
<comment type="pathway">
    <text evidence="2">Alkene biosynthesis; ethylene biosynthesis via 2-oxoglutarate.</text>
</comment>
<keyword evidence="11" id="KW-0408">Iron</keyword>
<comment type="catalytic activity">
    <reaction evidence="10">
        <text>L-arginine + 2-oxoglutarate + O2 = guanidine + L-glutamate 5-semialdehyde + succinate + CO2</text>
        <dbReference type="Rhea" id="RHEA:31535"/>
        <dbReference type="ChEBI" id="CHEBI:15379"/>
        <dbReference type="ChEBI" id="CHEBI:16526"/>
        <dbReference type="ChEBI" id="CHEBI:16810"/>
        <dbReference type="ChEBI" id="CHEBI:30031"/>
        <dbReference type="ChEBI" id="CHEBI:30087"/>
        <dbReference type="ChEBI" id="CHEBI:32682"/>
        <dbReference type="ChEBI" id="CHEBI:58066"/>
        <dbReference type="EC" id="1.14.20.7"/>
    </reaction>
</comment>
<evidence type="ECO:0000256" key="11">
    <source>
        <dbReference type="RuleBase" id="RU003682"/>
    </source>
</evidence>
<accession>A0A840C9Q1</accession>
<keyword evidence="6" id="KW-0266">Ethylene biosynthesis</keyword>
<proteinExistence type="inferred from homology"/>
<dbReference type="GO" id="GO:0102276">
    <property type="term" value="F:2-oxoglutarate oxygenase/decarboxylase (ethylene-forming) activity"/>
    <property type="evidence" value="ECO:0007669"/>
    <property type="project" value="UniProtKB-EC"/>
</dbReference>
<evidence type="ECO:0000313" key="13">
    <source>
        <dbReference type="EMBL" id="MBB4020288.1"/>
    </source>
</evidence>
<keyword evidence="11" id="KW-0479">Metal-binding</keyword>
<organism evidence="13 14">
    <name type="scientific">Actibacterium naphthalenivorans</name>
    <dbReference type="NCBI Taxonomy" id="1614693"/>
    <lineage>
        <taxon>Bacteria</taxon>
        <taxon>Pseudomonadati</taxon>
        <taxon>Pseudomonadota</taxon>
        <taxon>Alphaproteobacteria</taxon>
        <taxon>Rhodobacterales</taxon>
        <taxon>Roseobacteraceae</taxon>
        <taxon>Actibacterium</taxon>
    </lineage>
</organism>
<feature type="domain" description="Fe2OG dioxygenase" evidence="12">
    <location>
        <begin position="173"/>
        <end position="281"/>
    </location>
</feature>
<sequence length="321" mass="35215">MSYALARKTDADEIPVIDITPLRDGTDPAGVAKALHDASKGLGFIYVKGHGIPEPIIEDARAAAYDFFHADAADKETVRVSASHRGWLGQGGARMQDDAKADLKESFIWGFQDIDGVTPDDHPLRGDNRWPAFQPGLEDAAMAYFRHAHEVAHHLMRGFARGLALPEDFFLKTADMPLSRCSFVYYPPQEASAGTEQFGVGPHTDFGVLTVLCQDNVGGLQVEDVNGEWIEAPPIAGTLLVNVADLLARWTDGEYKSTPHRVVNSSGRERMSLVLAFDPNPETVIDAREVYGASHRSSNAQITCGDYLIWRFGKAFAYRKA</sequence>
<evidence type="ECO:0000256" key="6">
    <source>
        <dbReference type="ARBA" id="ARBA00022666"/>
    </source>
</evidence>
<evidence type="ECO:0000256" key="10">
    <source>
        <dbReference type="ARBA" id="ARBA00049359"/>
    </source>
</evidence>
<gene>
    <name evidence="13" type="ORF">GGR17_000079</name>
</gene>
<dbReference type="Pfam" id="PF03171">
    <property type="entry name" value="2OG-FeII_Oxy"/>
    <property type="match status" value="1"/>
</dbReference>
<dbReference type="EC" id="1.13.12.19" evidence="4"/>
<dbReference type="InterPro" id="IPR027443">
    <property type="entry name" value="IPNS-like_sf"/>
</dbReference>
<comment type="cofactor">
    <cofactor evidence="1">
        <name>Fe(2+)</name>
        <dbReference type="ChEBI" id="CHEBI:29033"/>
    </cofactor>
</comment>
<evidence type="ECO:0000256" key="9">
    <source>
        <dbReference type="ARBA" id="ARBA00047725"/>
    </source>
</evidence>
<evidence type="ECO:0000256" key="2">
    <source>
        <dbReference type="ARBA" id="ARBA00004767"/>
    </source>
</evidence>
<reference evidence="13" key="1">
    <citation type="submission" date="2020-08" db="EMBL/GenBank/DDBJ databases">
        <title>Genomic Encyclopedia of Type Strains, Phase IV (KMG-IV): sequencing the most valuable type-strain genomes for metagenomic binning, comparative biology and taxonomic classification.</title>
        <authorList>
            <person name="Goeker M."/>
        </authorList>
    </citation>
    <scope>NUCLEOTIDE SEQUENCE [LARGE SCALE GENOMIC DNA]</scope>
    <source>
        <strain evidence="13">DSM 105040</strain>
    </source>
</reference>
<evidence type="ECO:0000313" key="14">
    <source>
        <dbReference type="Proteomes" id="UP000585681"/>
    </source>
</evidence>
<evidence type="ECO:0000256" key="5">
    <source>
        <dbReference type="ARBA" id="ARBA00019045"/>
    </source>
</evidence>